<evidence type="ECO:0000313" key="11">
    <source>
        <dbReference type="Proteomes" id="UP000428333"/>
    </source>
</evidence>
<evidence type="ECO:0000256" key="4">
    <source>
        <dbReference type="ARBA" id="ARBA00022989"/>
    </source>
</evidence>
<evidence type="ECO:0000256" key="9">
    <source>
        <dbReference type="SAM" id="Phobius"/>
    </source>
</evidence>
<evidence type="ECO:0000256" key="5">
    <source>
        <dbReference type="ARBA" id="ARBA00023122"/>
    </source>
</evidence>
<protein>
    <recommendedName>
        <fullName evidence="12">CNNM transmembrane domain-containing protein</fullName>
    </recommendedName>
</protein>
<keyword evidence="6 9" id="KW-0472">Membrane</keyword>
<dbReference type="GO" id="GO:0030026">
    <property type="term" value="P:intracellular manganese ion homeostasis"/>
    <property type="evidence" value="ECO:0007669"/>
    <property type="project" value="TreeGrafter"/>
</dbReference>
<evidence type="ECO:0000256" key="7">
    <source>
        <dbReference type="ARBA" id="ARBA00023180"/>
    </source>
</evidence>
<reference evidence="10 11" key="1">
    <citation type="journal article" date="2019" name="Genome Biol. Evol.">
        <title>The Rhododendron genome and chromosomal organization provide insight into shared whole-genome duplications across the heath family (Ericaceae).</title>
        <authorList>
            <person name="Soza V.L."/>
            <person name="Lindsley D."/>
            <person name="Waalkes A."/>
            <person name="Ramage E."/>
            <person name="Patwardhan R.P."/>
            <person name="Burton J.N."/>
            <person name="Adey A."/>
            <person name="Kumar A."/>
            <person name="Qiu R."/>
            <person name="Shendure J."/>
            <person name="Hall B."/>
        </authorList>
    </citation>
    <scope>NUCLEOTIDE SEQUENCE [LARGE SCALE GENOMIC DNA]</scope>
    <source>
        <strain evidence="10">RSF 1966-606</strain>
    </source>
</reference>
<dbReference type="OrthoDB" id="5353557at2759"/>
<name>A0A6A4M5Y6_9ERIC</name>
<proteinExistence type="predicted"/>
<dbReference type="Proteomes" id="UP000428333">
    <property type="component" value="Linkage Group LG01"/>
</dbReference>
<feature type="region of interest" description="Disordered" evidence="8">
    <location>
        <begin position="331"/>
        <end position="361"/>
    </location>
</feature>
<keyword evidence="7" id="KW-0325">Glycoprotein</keyword>
<dbReference type="AlphaFoldDB" id="A0A6A4M5Y6"/>
<dbReference type="InterPro" id="IPR045095">
    <property type="entry name" value="ACDP"/>
</dbReference>
<dbReference type="Gene3D" id="3.10.580.10">
    <property type="entry name" value="CBS-domain"/>
    <property type="match status" value="2"/>
</dbReference>
<dbReference type="PANTHER" id="PTHR12064:SF59">
    <property type="entry name" value="CNNM TRANSMEMBRANE DOMAIN-CONTAINING PROTEIN"/>
    <property type="match status" value="1"/>
</dbReference>
<comment type="caution">
    <text evidence="10">The sequence shown here is derived from an EMBL/GenBank/DDBJ whole genome shotgun (WGS) entry which is preliminary data.</text>
</comment>
<feature type="non-terminal residue" evidence="10">
    <location>
        <position position="1"/>
    </location>
</feature>
<keyword evidence="4 9" id="KW-1133">Transmembrane helix</keyword>
<evidence type="ECO:0000256" key="1">
    <source>
        <dbReference type="ARBA" id="ARBA00004141"/>
    </source>
</evidence>
<evidence type="ECO:0000313" key="10">
    <source>
        <dbReference type="EMBL" id="KAE9466753.1"/>
    </source>
</evidence>
<dbReference type="InterPro" id="IPR044751">
    <property type="entry name" value="Ion_transp-like_CBS"/>
</dbReference>
<dbReference type="FunFam" id="3.10.580.10:FF:000015">
    <property type="entry name" value="DUF21 domain-containing protein"/>
    <property type="match status" value="1"/>
</dbReference>
<keyword evidence="5" id="KW-0129">CBS domain</keyword>
<dbReference type="SUPFAM" id="SSF54631">
    <property type="entry name" value="CBS-domain pair"/>
    <property type="match status" value="1"/>
</dbReference>
<evidence type="ECO:0000256" key="8">
    <source>
        <dbReference type="SAM" id="MobiDB-lite"/>
    </source>
</evidence>
<accession>A0A6A4M5Y6</accession>
<evidence type="ECO:0000256" key="2">
    <source>
        <dbReference type="ARBA" id="ARBA00022692"/>
    </source>
</evidence>
<dbReference type="GO" id="GO:0010960">
    <property type="term" value="P:magnesium ion homeostasis"/>
    <property type="evidence" value="ECO:0007669"/>
    <property type="project" value="InterPro"/>
</dbReference>
<keyword evidence="2 9" id="KW-0812">Transmembrane</keyword>
<dbReference type="PANTHER" id="PTHR12064">
    <property type="entry name" value="METAL TRANSPORTER CNNM"/>
    <property type="match status" value="1"/>
</dbReference>
<dbReference type="GO" id="GO:0005737">
    <property type="term" value="C:cytoplasm"/>
    <property type="evidence" value="ECO:0007669"/>
    <property type="project" value="TreeGrafter"/>
</dbReference>
<dbReference type="GO" id="GO:0016020">
    <property type="term" value="C:membrane"/>
    <property type="evidence" value="ECO:0007669"/>
    <property type="project" value="UniProtKB-SubCell"/>
</dbReference>
<dbReference type="CDD" id="cd04590">
    <property type="entry name" value="CBS_pair_CorC_HlyC_assoc"/>
    <property type="match status" value="1"/>
</dbReference>
<dbReference type="EMBL" id="QEFC01000078">
    <property type="protein sequence ID" value="KAE9466753.1"/>
    <property type="molecule type" value="Genomic_DNA"/>
</dbReference>
<keyword evidence="11" id="KW-1185">Reference proteome</keyword>
<organism evidence="10 11">
    <name type="scientific">Rhododendron williamsianum</name>
    <dbReference type="NCBI Taxonomy" id="262921"/>
    <lineage>
        <taxon>Eukaryota</taxon>
        <taxon>Viridiplantae</taxon>
        <taxon>Streptophyta</taxon>
        <taxon>Embryophyta</taxon>
        <taxon>Tracheophyta</taxon>
        <taxon>Spermatophyta</taxon>
        <taxon>Magnoliopsida</taxon>
        <taxon>eudicotyledons</taxon>
        <taxon>Gunneridae</taxon>
        <taxon>Pentapetalae</taxon>
        <taxon>asterids</taxon>
        <taxon>Ericales</taxon>
        <taxon>Ericaceae</taxon>
        <taxon>Ericoideae</taxon>
        <taxon>Rhodoreae</taxon>
        <taxon>Rhododendron</taxon>
    </lineage>
</organism>
<keyword evidence="3" id="KW-0677">Repeat</keyword>
<sequence length="417" mass="47098">MLQKFVEFVAPPLPVIAGFHNLSSPVFRKHKDSVPAGEEEEEEEEENRMVMTGGEHQVKHYYKCCEPQFFIQLVAIVMLVLFAGLMSGLTLGLMSMSLFDLEVLAKSGTPKDRLHACIFPTPLYSPILSLAPIVRSELSVLSHQLLDLLLGNEHEPLYRRAELKTLVDLHSFEAGKGGDLSHDEISIIGGALELTEKTARDAMTPLFETFAIDINAKLDRDLLNLIMEKGYSRVPLYYEQPKNIIGLVLVKNLLTINPADEIPVKDSTIRWIPRVPETMPLYDILNEFQKGHSHMAAVIKPHNHVVEQQASKHLAKVSMREVRLDIQNERRNQNHNVKSKRSLKNLPGSATVPRRVTSKSRRWSEHYDSEVLQINDKSLSALTADGEVIGIITMEDVIEELLNEEIYDETDLLDNNS</sequence>
<dbReference type="InterPro" id="IPR046342">
    <property type="entry name" value="CBS_dom_sf"/>
</dbReference>
<evidence type="ECO:0008006" key="12">
    <source>
        <dbReference type="Google" id="ProtNLM"/>
    </source>
</evidence>
<evidence type="ECO:0000256" key="6">
    <source>
        <dbReference type="ARBA" id="ARBA00023136"/>
    </source>
</evidence>
<feature type="transmembrane region" description="Helical" evidence="9">
    <location>
        <begin position="69"/>
        <end position="94"/>
    </location>
</feature>
<comment type="subcellular location">
    <subcellularLocation>
        <location evidence="1">Membrane</location>
        <topology evidence="1">Multi-pass membrane protein</topology>
    </subcellularLocation>
</comment>
<evidence type="ECO:0000256" key="3">
    <source>
        <dbReference type="ARBA" id="ARBA00022737"/>
    </source>
</evidence>
<gene>
    <name evidence="10" type="ORF">C3L33_01333</name>
</gene>